<protein>
    <submittedName>
        <fullName evidence="2">Uncharacterized protein</fullName>
    </submittedName>
</protein>
<reference evidence="2 3" key="1">
    <citation type="submission" date="2019-05" db="EMBL/GenBank/DDBJ databases">
        <title>Emergence of the Ug99 lineage of the wheat stem rust pathogen through somatic hybridization.</title>
        <authorList>
            <person name="Li F."/>
            <person name="Upadhyaya N.M."/>
            <person name="Sperschneider J."/>
            <person name="Matny O."/>
            <person name="Nguyen-Phuc H."/>
            <person name="Mago R."/>
            <person name="Raley C."/>
            <person name="Miller M.E."/>
            <person name="Silverstein K.A.T."/>
            <person name="Henningsen E."/>
            <person name="Hirsch C.D."/>
            <person name="Visser B."/>
            <person name="Pretorius Z.A."/>
            <person name="Steffenson B.J."/>
            <person name="Schwessinger B."/>
            <person name="Dodds P.N."/>
            <person name="Figueroa M."/>
        </authorList>
    </citation>
    <scope>NUCLEOTIDE SEQUENCE [LARGE SCALE GENOMIC DNA]</scope>
    <source>
        <strain evidence="2">21-0</strain>
    </source>
</reference>
<proteinExistence type="predicted"/>
<organism evidence="2 3">
    <name type="scientific">Puccinia graminis f. sp. tritici</name>
    <dbReference type="NCBI Taxonomy" id="56615"/>
    <lineage>
        <taxon>Eukaryota</taxon>
        <taxon>Fungi</taxon>
        <taxon>Dikarya</taxon>
        <taxon>Basidiomycota</taxon>
        <taxon>Pucciniomycotina</taxon>
        <taxon>Pucciniomycetes</taxon>
        <taxon>Pucciniales</taxon>
        <taxon>Pucciniaceae</taxon>
        <taxon>Puccinia</taxon>
    </lineage>
</organism>
<sequence>MYRTFPKYIILRYNTGHYEYVSRNGCTVDSPNDPSCTPPLNSLDHHSSSDHKS</sequence>
<dbReference type="AlphaFoldDB" id="A0A5B0Q3A8"/>
<feature type="compositionally biased region" description="Basic and acidic residues" evidence="1">
    <location>
        <begin position="43"/>
        <end position="53"/>
    </location>
</feature>
<dbReference type="EMBL" id="VSWC01000029">
    <property type="protein sequence ID" value="KAA1107582.1"/>
    <property type="molecule type" value="Genomic_DNA"/>
</dbReference>
<name>A0A5B0Q3A8_PUCGR</name>
<dbReference type="Proteomes" id="UP000324748">
    <property type="component" value="Unassembled WGS sequence"/>
</dbReference>
<keyword evidence="3" id="KW-1185">Reference proteome</keyword>
<evidence type="ECO:0000313" key="3">
    <source>
        <dbReference type="Proteomes" id="UP000324748"/>
    </source>
</evidence>
<accession>A0A5B0Q3A8</accession>
<evidence type="ECO:0000256" key="1">
    <source>
        <dbReference type="SAM" id="MobiDB-lite"/>
    </source>
</evidence>
<feature type="region of interest" description="Disordered" evidence="1">
    <location>
        <begin position="29"/>
        <end position="53"/>
    </location>
</feature>
<comment type="caution">
    <text evidence="2">The sequence shown here is derived from an EMBL/GenBank/DDBJ whole genome shotgun (WGS) entry which is preliminary data.</text>
</comment>
<gene>
    <name evidence="2" type="ORF">PGT21_018763</name>
</gene>
<feature type="compositionally biased region" description="Polar residues" evidence="1">
    <location>
        <begin position="29"/>
        <end position="40"/>
    </location>
</feature>
<evidence type="ECO:0000313" key="2">
    <source>
        <dbReference type="EMBL" id="KAA1107582.1"/>
    </source>
</evidence>